<sequence length="139" mass="16349">MSSEASGTTSFSNETLPFKMKHLPDFVLRKLKEELKETPETKLKSLLELRKMLRDEQLTSGIDFQEDFLVQFLRHNKYDVGKAFSYIRNTFRLRRKYPLCLVSLPDEYILTKELTKMILVLPKRCPEGCTLVILRFGKE</sequence>
<gene>
    <name evidence="1" type="primary">NCL1_54939</name>
    <name evidence="1" type="ORF">TNIN_423721</name>
</gene>
<dbReference type="InterPro" id="IPR036865">
    <property type="entry name" value="CRAL-TRIO_dom_sf"/>
</dbReference>
<reference evidence="1" key="1">
    <citation type="submission" date="2020-08" db="EMBL/GenBank/DDBJ databases">
        <title>Multicomponent nature underlies the extraordinary mechanical properties of spider dragline silk.</title>
        <authorList>
            <person name="Kono N."/>
            <person name="Nakamura H."/>
            <person name="Mori M."/>
            <person name="Yoshida Y."/>
            <person name="Ohtoshi R."/>
            <person name="Malay A.D."/>
            <person name="Moran D.A.P."/>
            <person name="Tomita M."/>
            <person name="Numata K."/>
            <person name="Arakawa K."/>
        </authorList>
    </citation>
    <scope>NUCLEOTIDE SEQUENCE</scope>
</reference>
<accession>A0A8X6XNX3</accession>
<dbReference type="OrthoDB" id="6431874at2759"/>
<dbReference type="GO" id="GO:0016020">
    <property type="term" value="C:membrane"/>
    <property type="evidence" value="ECO:0007669"/>
    <property type="project" value="TreeGrafter"/>
</dbReference>
<protein>
    <submittedName>
        <fullName evidence="1">Alpha-tocopherol transfer protein-like</fullName>
    </submittedName>
</protein>
<dbReference type="Proteomes" id="UP000886998">
    <property type="component" value="Unassembled WGS sequence"/>
</dbReference>
<name>A0A8X6XNX3_9ARAC</name>
<proteinExistence type="predicted"/>
<dbReference type="AlphaFoldDB" id="A0A8X6XNX3"/>
<dbReference type="PANTHER" id="PTHR10174">
    <property type="entry name" value="ALPHA-TOCOPHEROL TRANSFER PROTEIN-RELATED"/>
    <property type="match status" value="1"/>
</dbReference>
<dbReference type="GO" id="GO:1902936">
    <property type="term" value="F:phosphatidylinositol bisphosphate binding"/>
    <property type="evidence" value="ECO:0007669"/>
    <property type="project" value="TreeGrafter"/>
</dbReference>
<evidence type="ECO:0000313" key="2">
    <source>
        <dbReference type="Proteomes" id="UP000886998"/>
    </source>
</evidence>
<dbReference type="SUPFAM" id="SSF46938">
    <property type="entry name" value="CRAL/TRIO N-terminal domain"/>
    <property type="match status" value="1"/>
</dbReference>
<comment type="caution">
    <text evidence="1">The sequence shown here is derived from an EMBL/GenBank/DDBJ whole genome shotgun (WGS) entry which is preliminary data.</text>
</comment>
<dbReference type="InterPro" id="IPR036273">
    <property type="entry name" value="CRAL/TRIO_N_dom_sf"/>
</dbReference>
<dbReference type="Gene3D" id="3.40.525.10">
    <property type="entry name" value="CRAL-TRIO lipid binding domain"/>
    <property type="match status" value="1"/>
</dbReference>
<dbReference type="PANTHER" id="PTHR10174:SF130">
    <property type="entry name" value="ALPHA-TOCOPHEROL TRANSFER PROTEIN-LIKE"/>
    <property type="match status" value="1"/>
</dbReference>
<keyword evidence="2" id="KW-1185">Reference proteome</keyword>
<organism evidence="1 2">
    <name type="scientific">Trichonephila inaurata madagascariensis</name>
    <dbReference type="NCBI Taxonomy" id="2747483"/>
    <lineage>
        <taxon>Eukaryota</taxon>
        <taxon>Metazoa</taxon>
        <taxon>Ecdysozoa</taxon>
        <taxon>Arthropoda</taxon>
        <taxon>Chelicerata</taxon>
        <taxon>Arachnida</taxon>
        <taxon>Araneae</taxon>
        <taxon>Araneomorphae</taxon>
        <taxon>Entelegynae</taxon>
        <taxon>Araneoidea</taxon>
        <taxon>Nephilidae</taxon>
        <taxon>Trichonephila</taxon>
        <taxon>Trichonephila inaurata</taxon>
    </lineage>
</organism>
<evidence type="ECO:0000313" key="1">
    <source>
        <dbReference type="EMBL" id="GFY57488.1"/>
    </source>
</evidence>
<dbReference type="EMBL" id="BMAV01011532">
    <property type="protein sequence ID" value="GFY57488.1"/>
    <property type="molecule type" value="Genomic_DNA"/>
</dbReference>